<evidence type="ECO:0000313" key="3">
    <source>
        <dbReference type="EMBL" id="CUV57401.1"/>
    </source>
</evidence>
<feature type="region of interest" description="Disordered" evidence="1">
    <location>
        <begin position="1"/>
        <end position="79"/>
    </location>
</feature>
<feature type="domain" description="Phospholipase D-like" evidence="2">
    <location>
        <begin position="757"/>
        <end position="883"/>
    </location>
</feature>
<dbReference type="Gene3D" id="3.30.870.10">
    <property type="entry name" value="Endonuclease Chain A"/>
    <property type="match status" value="1"/>
</dbReference>
<gene>
    <name evidence="3" type="ORF">RUN215_v1_1310010</name>
</gene>
<name>A0A0S4X0I4_RALSL</name>
<dbReference type="SUPFAM" id="SSF56024">
    <property type="entry name" value="Phospholipase D/nuclease"/>
    <property type="match status" value="1"/>
</dbReference>
<protein>
    <recommendedName>
        <fullName evidence="2">Phospholipase D-like domain-containing protein</fullName>
    </recommendedName>
</protein>
<dbReference type="InterPro" id="IPR025202">
    <property type="entry name" value="PLD-like_dom"/>
</dbReference>
<proteinExistence type="predicted"/>
<dbReference type="Pfam" id="PF13091">
    <property type="entry name" value="PLDc_2"/>
    <property type="match status" value="1"/>
</dbReference>
<evidence type="ECO:0000259" key="2">
    <source>
        <dbReference type="Pfam" id="PF13091"/>
    </source>
</evidence>
<dbReference type="EMBL" id="LN899820">
    <property type="protein sequence ID" value="CUV57401.1"/>
    <property type="molecule type" value="Genomic_DNA"/>
</dbReference>
<organism evidence="3">
    <name type="scientific">Ralstonia solanacearum</name>
    <name type="common">Pseudomonas solanacearum</name>
    <dbReference type="NCBI Taxonomy" id="305"/>
    <lineage>
        <taxon>Bacteria</taxon>
        <taxon>Pseudomonadati</taxon>
        <taxon>Pseudomonadota</taxon>
        <taxon>Betaproteobacteria</taxon>
        <taxon>Burkholderiales</taxon>
        <taxon>Burkholderiaceae</taxon>
        <taxon>Ralstonia</taxon>
        <taxon>Ralstonia solanacearum species complex</taxon>
    </lineage>
</organism>
<evidence type="ECO:0000256" key="1">
    <source>
        <dbReference type="SAM" id="MobiDB-lite"/>
    </source>
</evidence>
<accession>A0A0S4X0I4</accession>
<dbReference type="AlphaFoldDB" id="A0A0S4X0I4"/>
<reference evidence="3" key="1">
    <citation type="submission" date="2015-10" db="EMBL/GenBank/DDBJ databases">
        <authorList>
            <person name="Gilbert D.G."/>
        </authorList>
    </citation>
    <scope>NUCLEOTIDE SEQUENCE</scope>
    <source>
        <strain evidence="3">Phyl III-seqv23</strain>
    </source>
</reference>
<feature type="compositionally biased region" description="Polar residues" evidence="1">
    <location>
        <begin position="59"/>
        <end position="73"/>
    </location>
</feature>
<sequence length="910" mass="99537">MFRINKFNRYSVVSPGSPQEDASAPNRLEPSGLASNTSSQPPQSPAPLRASLRRAPRPTNSVEPCTVTASPSQLPALPKDKERAAYSAVLDELQSTGRAALRKIPVYYVNRNTRGYVLPTHGYVVAGDPGKGRKSGAVLYGVGGDPKRGPVTLDDRLMKRLNAKTGRTGAYKLPEHVRAAIADLSGKSFASREDFYSAYSHARGEGVDPSTVHEEMASVYRLLPIWTMELWPKRTDDYRVAKPAAPERDIRAFEHLPKDIGHKVVLKKVSGVESIDLLEAKRQFTLHQLYQDERLGRNGTGIPSEEHFPPTIDAESRRSLAASTPRFQRLPPHSTDKVGNCNTGAASLLQRAMDQHDAPGAKRPRRATAASVFGLGSGHRIAIWDPLKPRHSTRKNEAATPIHAPRAMSSTISAPPPTVGALTKEIHTALVGTWPSRYCHVDDNAFVLSTVPSSEDRQKKLIRMTIDSAERFAILTSFSINPAKDHQPGNVSGTTFAILESLARKQHDKDFTFVLLYNDNKLQRNAVVAALLGQNVTANMSLKSKSRVPGTVTWPAVIEAYNRQQTDERLRLARVQCSIYFVAAKAKGAAGSHHNKFCINDQGIAATLGASVANKTKDGWMDGGCITVSASLAASQRNYFLDELMGGHVVHCAQLRMNGETPSMVPLKDTGPIRALASIDVRSPLAMEAPGNEAAIERFRHALDSAGVLLEGARRKVLWIQNPSDGYKNMFSTKSGIEGKPIGRAMASVFRSAAAGETIDIVNKKIGCEGFSLIAEALSRGCNVNILIDRSARSWIEYAARRLYASRAVAPLGQLTIRHYAPNEQLARQQNINTRHEHVLHAKNYVLTRNDGSCVVMTGSYNLDGQSHYRSNENLMVFETTDATLRKALFDDLYEGSDSPVSRYPATSPQ</sequence>